<dbReference type="GO" id="GO:0005506">
    <property type="term" value="F:iron ion binding"/>
    <property type="evidence" value="ECO:0007669"/>
    <property type="project" value="InterPro"/>
</dbReference>
<feature type="binding site" description="axial binding residue" evidence="5">
    <location>
        <position position="131"/>
    </location>
    <ligand>
        <name>heme</name>
        <dbReference type="ChEBI" id="CHEBI:30413"/>
    </ligand>
    <ligandPart>
        <name>Fe</name>
        <dbReference type="ChEBI" id="CHEBI:18248"/>
    </ligandPart>
</feature>
<evidence type="ECO:0008006" key="8">
    <source>
        <dbReference type="Google" id="ProtNLM"/>
    </source>
</evidence>
<dbReference type="SUPFAM" id="SSF48264">
    <property type="entry name" value="Cytochrome P450"/>
    <property type="match status" value="1"/>
</dbReference>
<dbReference type="InterPro" id="IPR036396">
    <property type="entry name" value="Cyt_P450_sf"/>
</dbReference>
<dbReference type="InterPro" id="IPR001128">
    <property type="entry name" value="Cyt_P450"/>
</dbReference>
<keyword evidence="7" id="KW-1185">Reference proteome</keyword>
<sequence>MAEIDAAVADGRIPASLDQVISDAAARELPYLQACIKEGLRWLPPIAGMLPKKTPPQSDTINGHFVPGGVTVSWCVKGIHHNPALYGPDPQAYRPDRWIHTSTGGDEPSEEKIATIERNNDLIFGHGKYSCLGKSVAVIELNKVFVELLRRFEFSLMKPEEEWRGGGCFGIFLQKGLWVTVRKRELKV</sequence>
<dbReference type="AlphaFoldDB" id="A0AAN8I4U6"/>
<dbReference type="GO" id="GO:0020037">
    <property type="term" value="F:heme binding"/>
    <property type="evidence" value="ECO:0007669"/>
    <property type="project" value="InterPro"/>
</dbReference>
<dbReference type="InterPro" id="IPR050121">
    <property type="entry name" value="Cytochrome_P450_monoxygenase"/>
</dbReference>
<name>A0AAN8I4U6_9EURO</name>
<protein>
    <recommendedName>
        <fullName evidence="8">Pisatin demethylase</fullName>
    </recommendedName>
</protein>
<dbReference type="PANTHER" id="PTHR24305">
    <property type="entry name" value="CYTOCHROME P450"/>
    <property type="match status" value="1"/>
</dbReference>
<dbReference type="InterPro" id="IPR002403">
    <property type="entry name" value="Cyt_P450_E_grp-IV"/>
</dbReference>
<dbReference type="Pfam" id="PF00067">
    <property type="entry name" value="p450"/>
    <property type="match status" value="1"/>
</dbReference>
<evidence type="ECO:0000313" key="6">
    <source>
        <dbReference type="EMBL" id="KAK5949521.1"/>
    </source>
</evidence>
<keyword evidence="3 5" id="KW-0479">Metal-binding</keyword>
<organism evidence="6 7">
    <name type="scientific">Knufia fluminis</name>
    <dbReference type="NCBI Taxonomy" id="191047"/>
    <lineage>
        <taxon>Eukaryota</taxon>
        <taxon>Fungi</taxon>
        <taxon>Dikarya</taxon>
        <taxon>Ascomycota</taxon>
        <taxon>Pezizomycotina</taxon>
        <taxon>Eurotiomycetes</taxon>
        <taxon>Chaetothyriomycetidae</taxon>
        <taxon>Chaetothyriales</taxon>
        <taxon>Trichomeriaceae</taxon>
        <taxon>Knufia</taxon>
    </lineage>
</organism>
<comment type="cofactor">
    <cofactor evidence="1 5">
        <name>heme</name>
        <dbReference type="ChEBI" id="CHEBI:30413"/>
    </cofactor>
</comment>
<comment type="similarity">
    <text evidence="2">Belongs to the cytochrome P450 family.</text>
</comment>
<keyword evidence="5" id="KW-0349">Heme</keyword>
<evidence type="ECO:0000256" key="1">
    <source>
        <dbReference type="ARBA" id="ARBA00001971"/>
    </source>
</evidence>
<gene>
    <name evidence="6" type="ORF">OHC33_009514</name>
</gene>
<dbReference type="PANTHER" id="PTHR24305:SF168">
    <property type="entry name" value="P450, PUTATIVE (EUROFUNG)-RELATED"/>
    <property type="match status" value="1"/>
</dbReference>
<dbReference type="EMBL" id="JAKLMC020000035">
    <property type="protein sequence ID" value="KAK5949521.1"/>
    <property type="molecule type" value="Genomic_DNA"/>
</dbReference>
<evidence type="ECO:0000256" key="3">
    <source>
        <dbReference type="ARBA" id="ARBA00022723"/>
    </source>
</evidence>
<dbReference type="GO" id="GO:0004497">
    <property type="term" value="F:monooxygenase activity"/>
    <property type="evidence" value="ECO:0007669"/>
    <property type="project" value="InterPro"/>
</dbReference>
<comment type="caution">
    <text evidence="6">The sequence shown here is derived from an EMBL/GenBank/DDBJ whole genome shotgun (WGS) entry which is preliminary data.</text>
</comment>
<dbReference type="PRINTS" id="PR00465">
    <property type="entry name" value="EP450IV"/>
</dbReference>
<evidence type="ECO:0000256" key="4">
    <source>
        <dbReference type="ARBA" id="ARBA00023004"/>
    </source>
</evidence>
<evidence type="ECO:0000256" key="2">
    <source>
        <dbReference type="ARBA" id="ARBA00010617"/>
    </source>
</evidence>
<dbReference type="Proteomes" id="UP001316803">
    <property type="component" value="Unassembled WGS sequence"/>
</dbReference>
<dbReference type="Gene3D" id="1.10.630.10">
    <property type="entry name" value="Cytochrome P450"/>
    <property type="match status" value="1"/>
</dbReference>
<dbReference type="GO" id="GO:0016705">
    <property type="term" value="F:oxidoreductase activity, acting on paired donors, with incorporation or reduction of molecular oxygen"/>
    <property type="evidence" value="ECO:0007669"/>
    <property type="project" value="InterPro"/>
</dbReference>
<reference evidence="6 7" key="1">
    <citation type="submission" date="2022-12" db="EMBL/GenBank/DDBJ databases">
        <title>Genomic features and morphological characterization of a novel Knufia sp. strain isolated from spacecraft assembly facility.</title>
        <authorList>
            <person name="Teixeira M."/>
            <person name="Chander A.M."/>
            <person name="Stajich J.E."/>
            <person name="Venkateswaran K."/>
        </authorList>
    </citation>
    <scope>NUCLEOTIDE SEQUENCE [LARGE SCALE GENOMIC DNA]</scope>
    <source>
        <strain evidence="6 7">FJI-L2-BK-P2</strain>
    </source>
</reference>
<proteinExistence type="inferred from homology"/>
<keyword evidence="4 5" id="KW-0408">Iron</keyword>
<evidence type="ECO:0000313" key="7">
    <source>
        <dbReference type="Proteomes" id="UP001316803"/>
    </source>
</evidence>
<accession>A0AAN8I4U6</accession>
<evidence type="ECO:0000256" key="5">
    <source>
        <dbReference type="PIRSR" id="PIRSR602403-1"/>
    </source>
</evidence>